<dbReference type="InterPro" id="IPR036513">
    <property type="entry name" value="STAS_dom_sf"/>
</dbReference>
<dbReference type="Proteomes" id="UP001151081">
    <property type="component" value="Unassembled WGS sequence"/>
</dbReference>
<gene>
    <name evidence="1" type="ORF">KEG57_44450</name>
</gene>
<dbReference type="InterPro" id="IPR038396">
    <property type="entry name" value="SpoIIAA-like_sf"/>
</dbReference>
<name>A0A9X3XDZ1_9BACT</name>
<dbReference type="EMBL" id="JAGTJJ010000055">
    <property type="protein sequence ID" value="MDC3987600.1"/>
    <property type="molecule type" value="Genomic_DNA"/>
</dbReference>
<sequence>MHTPDVSFLSRTFRIGPHQARFEPPALLIIEVMGPVSKTDASAIKDLLHQVGDRVGSPYDLLAEVSRMGSFEPHARAVFRQVERKYPLRRVAIAGPSFTTRALLEMVERAGRVLFSHFFEYTVGFFANIEEARRWLAEPPPRA</sequence>
<dbReference type="Pfam" id="PF11964">
    <property type="entry name" value="SpoIIAA-like"/>
    <property type="match status" value="1"/>
</dbReference>
<dbReference type="AlphaFoldDB" id="A0A9X3XDZ1"/>
<accession>A0A9X3XDZ1</accession>
<organism evidence="1 2">
    <name type="scientific">Polyangium jinanense</name>
    <dbReference type="NCBI Taxonomy" id="2829994"/>
    <lineage>
        <taxon>Bacteria</taxon>
        <taxon>Pseudomonadati</taxon>
        <taxon>Myxococcota</taxon>
        <taxon>Polyangia</taxon>
        <taxon>Polyangiales</taxon>
        <taxon>Polyangiaceae</taxon>
        <taxon>Polyangium</taxon>
    </lineage>
</organism>
<keyword evidence="2" id="KW-1185">Reference proteome</keyword>
<dbReference type="Gene3D" id="3.40.50.10600">
    <property type="entry name" value="SpoIIaa-like domains"/>
    <property type="match status" value="1"/>
</dbReference>
<dbReference type="SUPFAM" id="SSF52091">
    <property type="entry name" value="SpoIIaa-like"/>
    <property type="match status" value="1"/>
</dbReference>
<dbReference type="InterPro" id="IPR021866">
    <property type="entry name" value="SpoIIAA-like"/>
</dbReference>
<proteinExistence type="predicted"/>
<dbReference type="RefSeq" id="WP_272424760.1">
    <property type="nucleotide sequence ID" value="NZ_JAGTJJ010000055.1"/>
</dbReference>
<protein>
    <submittedName>
        <fullName evidence="1">STAS/SEC14 domain-containing protein</fullName>
    </submittedName>
</protein>
<comment type="caution">
    <text evidence="1">The sequence shown here is derived from an EMBL/GenBank/DDBJ whole genome shotgun (WGS) entry which is preliminary data.</text>
</comment>
<evidence type="ECO:0000313" key="2">
    <source>
        <dbReference type="Proteomes" id="UP001151081"/>
    </source>
</evidence>
<evidence type="ECO:0000313" key="1">
    <source>
        <dbReference type="EMBL" id="MDC3987600.1"/>
    </source>
</evidence>
<reference evidence="1 2" key="1">
    <citation type="submission" date="2021-04" db="EMBL/GenBank/DDBJ databases">
        <title>Genome analysis of Polyangium sp.</title>
        <authorList>
            <person name="Li Y."/>
            <person name="Wang J."/>
        </authorList>
    </citation>
    <scope>NUCLEOTIDE SEQUENCE [LARGE SCALE GENOMIC DNA]</scope>
    <source>
        <strain evidence="1 2">SDU14</strain>
    </source>
</reference>